<evidence type="ECO:0000256" key="1">
    <source>
        <dbReference type="ARBA" id="ARBA00007754"/>
    </source>
</evidence>
<dbReference type="InterPro" id="IPR000805">
    <property type="entry name" value="Glyco_hydro_26"/>
</dbReference>
<name>A0ABM9NYC4_9FLAO</name>
<dbReference type="SUPFAM" id="SSF51445">
    <property type="entry name" value="(Trans)glycosidases"/>
    <property type="match status" value="2"/>
</dbReference>
<comment type="similarity">
    <text evidence="1 5">Belongs to the glycosyl hydrolase 26 family.</text>
</comment>
<feature type="active site" description="Nucleophile" evidence="5">
    <location>
        <position position="850"/>
    </location>
</feature>
<feature type="signal peptide" evidence="6">
    <location>
        <begin position="1"/>
        <end position="23"/>
    </location>
</feature>
<feature type="chain" id="PRO_5046653104" evidence="6">
    <location>
        <begin position="24"/>
        <end position="1058"/>
    </location>
</feature>
<keyword evidence="4 5" id="KW-0326">Glycosidase</keyword>
<dbReference type="Pfam" id="PF02156">
    <property type="entry name" value="Glyco_hydro_26"/>
    <property type="match status" value="2"/>
</dbReference>
<proteinExistence type="inferred from homology"/>
<keyword evidence="9" id="KW-1185">Reference proteome</keyword>
<comment type="caution">
    <text evidence="8">The sequence shown here is derived from an EMBL/GenBank/DDBJ whole genome shotgun (WGS) entry which is preliminary data.</text>
</comment>
<evidence type="ECO:0000256" key="4">
    <source>
        <dbReference type="ARBA" id="ARBA00023295"/>
    </source>
</evidence>
<feature type="active site" description="Proton donor" evidence="5">
    <location>
        <position position="162"/>
    </location>
</feature>
<dbReference type="InterPro" id="IPR026444">
    <property type="entry name" value="Secre_tail"/>
</dbReference>
<evidence type="ECO:0000256" key="3">
    <source>
        <dbReference type="ARBA" id="ARBA00022801"/>
    </source>
</evidence>
<evidence type="ECO:0000256" key="2">
    <source>
        <dbReference type="ARBA" id="ARBA00022729"/>
    </source>
</evidence>
<evidence type="ECO:0000313" key="9">
    <source>
        <dbReference type="Proteomes" id="UP001497416"/>
    </source>
</evidence>
<keyword evidence="2 6" id="KW-0732">Signal</keyword>
<organism evidence="8 9">
    <name type="scientific">Tenacibaculum platacis</name>
    <dbReference type="NCBI Taxonomy" id="3137852"/>
    <lineage>
        <taxon>Bacteria</taxon>
        <taxon>Pseudomonadati</taxon>
        <taxon>Bacteroidota</taxon>
        <taxon>Flavobacteriia</taxon>
        <taxon>Flavobacteriales</taxon>
        <taxon>Flavobacteriaceae</taxon>
        <taxon>Tenacibaculum</taxon>
    </lineage>
</organism>
<dbReference type="Pfam" id="PF18962">
    <property type="entry name" value="Por_Secre_tail"/>
    <property type="match status" value="1"/>
</dbReference>
<evidence type="ECO:0000259" key="7">
    <source>
        <dbReference type="PROSITE" id="PS51764"/>
    </source>
</evidence>
<gene>
    <name evidence="8" type="ORF">T190607A01A_20202</name>
</gene>
<accession>A0ABM9NYC4</accession>
<protein>
    <submittedName>
        <fullName evidence="8">T9SS type A sorting domain-containing protein</fullName>
    </submittedName>
</protein>
<feature type="active site" description="Nucleophile" evidence="5">
    <location>
        <position position="298"/>
    </location>
</feature>
<dbReference type="PANTHER" id="PTHR40079">
    <property type="entry name" value="MANNAN ENDO-1,4-BETA-MANNOSIDASE E-RELATED"/>
    <property type="match status" value="1"/>
</dbReference>
<dbReference type="Gene3D" id="3.20.20.80">
    <property type="entry name" value="Glycosidases"/>
    <property type="match status" value="2"/>
</dbReference>
<dbReference type="InterPro" id="IPR022790">
    <property type="entry name" value="GH26_dom"/>
</dbReference>
<dbReference type="PROSITE" id="PS51764">
    <property type="entry name" value="GH26"/>
    <property type="match status" value="2"/>
</dbReference>
<dbReference type="EMBL" id="CAXIXY010000004">
    <property type="protein sequence ID" value="CAL2083837.1"/>
    <property type="molecule type" value="Genomic_DNA"/>
</dbReference>
<feature type="active site" description="Proton donor" evidence="5">
    <location>
        <position position="739"/>
    </location>
</feature>
<dbReference type="InterPro" id="IPR017853">
    <property type="entry name" value="GH"/>
</dbReference>
<feature type="domain" description="GH26" evidence="7">
    <location>
        <begin position="590"/>
        <end position="907"/>
    </location>
</feature>
<dbReference type="NCBIfam" id="TIGR04183">
    <property type="entry name" value="Por_Secre_tail"/>
    <property type="match status" value="1"/>
</dbReference>
<evidence type="ECO:0000313" key="8">
    <source>
        <dbReference type="EMBL" id="CAL2083837.1"/>
    </source>
</evidence>
<evidence type="ECO:0000256" key="6">
    <source>
        <dbReference type="SAM" id="SignalP"/>
    </source>
</evidence>
<dbReference type="Proteomes" id="UP001497416">
    <property type="component" value="Unassembled WGS sequence"/>
</dbReference>
<evidence type="ECO:0000256" key="5">
    <source>
        <dbReference type="PROSITE-ProRule" id="PRU01100"/>
    </source>
</evidence>
<sequence>MFKSPLLLTLLMLSLIIQTPIFSQQYDPGQGKTLMLIGQTFQNEYDGYKSGTGLTPAGSSHYATLYLGRIEQGDDDPNALFLDHVRNTQENPYALVALSFKDNTAAGGYGQMTDDSKPLNTNAVWDALSDVNSGKWDEQIDNFSQTMKSRPDTKFYLRIGYEVSLLLFAYNNNQQYVVDWLTEQADNGVNVFDNPDSISELDRQEYINAYNYIANRIKNVNGVTNVDFVYHPVRGLNDTKWLYPGSQYVDWVAFSVFNNDVCIEVNGTTNCEGSTIDPSLQSSIDFAKENGHPIMIAEAATQAPATGSSSDFNNYLNLLDKVVKDNDVRVLAYINSNWPIHGWGPEWGDSRVEVNTTVRNHWISKFGDNTRYIHASSTTINPTPATCDDGIQNGNETGIDCGGDCQPCDTTPPPTGDCSGDCPDGYNYYACGQCWTDQQQAQSGGCTETCSSDNNPPSATCNDGVQNGNETGIDCGGDCQPCDTTPPPTGDCSGDCPDGYNFYACGQCWVDEQQAQSGGCTETCSTTNPDTPTCNDGIQNGDETGVDCGGSCNNNCDTTNPPKCNDGIQNGSETGIDCGGSCSNSCDTNPPSGLVAKLLPPNEQILLTVGQDLKTVAEYKDSGLYPTMGGVTQYVAFYSLLNSSNPQYGALGEDPNGTPTNIDINWGAGPLNSHSGAVGFPNSSLSIGMSIAEGNESETWCAGCLNELGNGGWDANIKRFAKFAKDHSDIAIYLRLGFEFDGAWNRYNSDQFKRAWRRFVDVMRAEEVTNVAYVWQACASPVDDLIDRRRENIEDFWPGDDYVDWLGYSWFLVPDRVYENNGYQAATQRQLADEIVNLARRKNKPVKLSETSPQGYDVSSGTKCNIGFIDGTANTGCQNKSPNQIWNEWYTPMFEYVYANKDVIRAVDYINVNWDEDTSKFGPGSGYAEGYWGDARVQSNSGISSRWNSEISKPIWLHGSSSLNMVLLNSSAARKVNSTFYTNETIGSNNNNFVIYPNPSDKIINIRGVELGTTITIYDVNGRKIIETKELSIPISNLQSGFYFVKTPKGIKQFIKKN</sequence>
<feature type="domain" description="GH26" evidence="7">
    <location>
        <begin position="2"/>
        <end position="376"/>
    </location>
</feature>
<dbReference type="PANTHER" id="PTHR40079:SF4">
    <property type="entry name" value="GH26 DOMAIN-CONTAINING PROTEIN-RELATED"/>
    <property type="match status" value="1"/>
</dbReference>
<keyword evidence="3 5" id="KW-0378">Hydrolase</keyword>
<reference evidence="8 9" key="1">
    <citation type="submission" date="2024-05" db="EMBL/GenBank/DDBJ databases">
        <authorList>
            <person name="Duchaud E."/>
        </authorList>
    </citation>
    <scope>NUCLEOTIDE SEQUENCE [LARGE SCALE GENOMIC DNA]</scope>
    <source>
        <strain evidence="8">Ena-SAMPLE-TAB-13-05-2024-13:56:06:370-140302</strain>
    </source>
</reference>